<dbReference type="PANTHER" id="PTHR37984:SF15">
    <property type="entry name" value="INTEGRASE CATALYTIC DOMAIN-CONTAINING PROTEIN"/>
    <property type="match status" value="1"/>
</dbReference>
<protein>
    <recommendedName>
        <fullName evidence="1">RNA-directed DNA polymerase</fullName>
        <ecNumber evidence="1">2.7.7.49</ecNumber>
    </recommendedName>
</protein>
<keyword evidence="4" id="KW-1185">Reference proteome</keyword>
<feature type="domain" description="Integrase zinc-binding" evidence="2">
    <location>
        <begin position="835"/>
        <end position="875"/>
    </location>
</feature>
<organism evidence="3 4">
    <name type="scientific">Dryococelus australis</name>
    <dbReference type="NCBI Taxonomy" id="614101"/>
    <lineage>
        <taxon>Eukaryota</taxon>
        <taxon>Metazoa</taxon>
        <taxon>Ecdysozoa</taxon>
        <taxon>Arthropoda</taxon>
        <taxon>Hexapoda</taxon>
        <taxon>Insecta</taxon>
        <taxon>Pterygota</taxon>
        <taxon>Neoptera</taxon>
        <taxon>Polyneoptera</taxon>
        <taxon>Phasmatodea</taxon>
        <taxon>Verophasmatodea</taxon>
        <taxon>Anareolatae</taxon>
        <taxon>Phasmatidae</taxon>
        <taxon>Eurycanthinae</taxon>
        <taxon>Dryococelus</taxon>
    </lineage>
</organism>
<dbReference type="EC" id="2.7.7.49" evidence="1"/>
<evidence type="ECO:0000313" key="3">
    <source>
        <dbReference type="EMBL" id="KAJ8888810.1"/>
    </source>
</evidence>
<comment type="caution">
    <text evidence="3">The sequence shown here is derived from an EMBL/GenBank/DDBJ whole genome shotgun (WGS) entry which is preliminary data.</text>
</comment>
<dbReference type="PANTHER" id="PTHR37984">
    <property type="entry name" value="PROTEIN CBG26694"/>
    <property type="match status" value="1"/>
</dbReference>
<dbReference type="Gene3D" id="2.40.70.10">
    <property type="entry name" value="Acid Proteases"/>
    <property type="match status" value="1"/>
</dbReference>
<dbReference type="EMBL" id="JARBHB010000003">
    <property type="protein sequence ID" value="KAJ8888810.1"/>
    <property type="molecule type" value="Genomic_DNA"/>
</dbReference>
<dbReference type="InterPro" id="IPR041588">
    <property type="entry name" value="Integrase_H2C2"/>
</dbReference>
<dbReference type="SUPFAM" id="SSF53098">
    <property type="entry name" value="Ribonuclease H-like"/>
    <property type="match status" value="1"/>
</dbReference>
<accession>A0ABQ9HWQ4</accession>
<evidence type="ECO:0000313" key="4">
    <source>
        <dbReference type="Proteomes" id="UP001159363"/>
    </source>
</evidence>
<dbReference type="Gene3D" id="1.10.340.70">
    <property type="match status" value="1"/>
</dbReference>
<dbReference type="Gene3D" id="3.30.420.10">
    <property type="entry name" value="Ribonuclease H-like superfamily/Ribonuclease H"/>
    <property type="match status" value="1"/>
</dbReference>
<gene>
    <name evidence="3" type="ORF">PR048_008302</name>
</gene>
<dbReference type="InterPro" id="IPR050951">
    <property type="entry name" value="Retrovirus_Pol_polyprotein"/>
</dbReference>
<evidence type="ECO:0000256" key="1">
    <source>
        <dbReference type="ARBA" id="ARBA00012493"/>
    </source>
</evidence>
<dbReference type="CDD" id="cd00303">
    <property type="entry name" value="retropepsin_like"/>
    <property type="match status" value="1"/>
</dbReference>
<reference evidence="3 4" key="1">
    <citation type="submission" date="2023-02" db="EMBL/GenBank/DDBJ databases">
        <title>LHISI_Scaffold_Assembly.</title>
        <authorList>
            <person name="Stuart O.P."/>
            <person name="Cleave R."/>
            <person name="Magrath M.J.L."/>
            <person name="Mikheyev A.S."/>
        </authorList>
    </citation>
    <scope>NUCLEOTIDE SEQUENCE [LARGE SCALE GENOMIC DNA]</scope>
    <source>
        <strain evidence="3">Daus_M_001</strain>
        <tissue evidence="3">Leg muscle</tissue>
    </source>
</reference>
<dbReference type="InterPro" id="IPR021109">
    <property type="entry name" value="Peptidase_aspartic_dom_sf"/>
</dbReference>
<evidence type="ECO:0000259" key="2">
    <source>
        <dbReference type="Pfam" id="PF17921"/>
    </source>
</evidence>
<dbReference type="Proteomes" id="UP001159363">
    <property type="component" value="Chromosome 3"/>
</dbReference>
<sequence>MPSVILKSDDLVHEKLENMWTLRMGQHCSVDSTSGLTNRKTTQLSTYVELDKAMLEWFNQKRAVGTPVSGLVRRIFFPTLNTVFHTLKQPAVCRTHWTVWEVCVCVTGDMQFALHVCFPSPGGEGGACCLATEKSILADSHLTIADWRRNVAWSDNNQRAEDLDNVPGESPSMQFVCETTKHQQWLLEVRDEHIAHQPYPRPIRWKTCRANVQDREAGVPESRLHVVSNGAPSHHTWRLSAMSSHNADRQIEVNTVVSKTYAAITAGQVEAGLVRKHYILPINTPVTAFTCPLQSEAFVVSGQWKPTQWYAYHEHQSSQQETALNCRQTGPHPLQCSSVKPTLWTRLYDLLRSCGQDGGPVPTRRCVQPSSIHWCPTYTTVIAACLTDHLAQFELAHMLIWCPLTSMRHIGTPFMVDGCSLTEHGITWTFLVTQKRVLLVKENLWESLCPKRVRDDMGREHVYHFQRRGERILQFQTSVSDHAGALNIYLEEENLVELLTDDLSPAVRTHSVGCYFPITLENFCKWAVQVENRVYISRLCERENDGSIIRSSESANALKNNEPRVVNRKYLKCQQERHIAKYCKQKRENRTWKEMNRKHRMKSIAVVGRQRENYKKLLVNIEAKGKRVAALIDTGASNYFISQQFVNSLVKENLELKRKLQRDEGFKLDLANGVTCNVTLMLQLHFKLSKYSWTKEFWVMPEQRDKLERLIGEFSDVITKRVGCCANVPYQVRVDDETPICLKPYQRSPPKKDNVIANCLSRIYDEGDYEAQSKQSGEEIAIRGKQCNVMIRTMPELFLDFSEWQKEDEECVEIKASIYLGKTSKYMLDKEGGGGAHMGKAKTKALIKQEFFWLNKIAEIDKFVRECQECQLAKQPQNSKVGHYSVKLSMRPWEKQILYVIPLRDMKANNVVKALVHRAWKVFGSPEQWGIKHVNTSPYYPCPNLVERLNKNVKVALHIFHNSDQHHWDTNLPELNITFNSAPHNTTGYAPSKVFLGREPSLPLLNVWGIPSESMEMLSGRELEELWQNADMSMSSMRVAHSLKELSGLSTLHMPHSGVQAAGRSGDISRYRMGNGARTCGRSTAMYGTLMDGLSSNNMGPLKLKYCIKFGGGPRKCVKCITLSGIKSLGLRKSTPLHLSANLRARVEAAVSSQLSAVGSPYQDQCRCTDQWHRPAQFPLASLIKEALSKHLHDTMPAMLVELYNFDGGGLMYYNHLCNSHAVIAPLLHFNPSMCLSGIPYQSLKKAEPSPYFILPSILWASWRNRTVPRARQTASLGARLLPSMLTLPADGNNMDLNLYLVEAHDATAFGRMVDSQEVHIQCKEVRPGRGSVYPDGIAIPAIASAQTTCGITPPELCSHTSTHSAHTGSPNFPSQAIHLHPHDRLNFITISYTSGQLASRLLATIVVRKIELPGRETLSFHLTLGFDSSRFRRGEMQAQDFFQLLSLDACQHAAQWRCTLYRRLHPIYERPELRGKLRYFSLNPRKKFRSTPEMAAPLWPHDVTICQPQDKVSELSSVCKDSLLSAACNTAHQLEACKTALLYLHKLRSLQKAHLLLHPLTARAALDIRGNPTPCTLNPFTEVNFRDSAVIHSHWRGAVWFTELCRGQSSQRVLVRKDTLKLLGFRWIHTPPTTSQYLTAHLHVRAWDVTEAAPPGLNVAEGITGLHLMHSRTGGFQSRRCREHCALERALKADTIEGDTIIKLLSGKLIWVRHPSEVELPNFCAVKPAWERCYGLDSRQRQYPDYVWYHPLWTTSLHIDPLVPFTQPQPGHPPPPP</sequence>
<proteinExistence type="predicted"/>
<name>A0ABQ9HWQ4_9NEOP</name>
<dbReference type="InterPro" id="IPR036397">
    <property type="entry name" value="RNaseH_sf"/>
</dbReference>
<dbReference type="Pfam" id="PF17921">
    <property type="entry name" value="Integrase_H2C2"/>
    <property type="match status" value="1"/>
</dbReference>
<dbReference type="InterPro" id="IPR012337">
    <property type="entry name" value="RNaseH-like_sf"/>
</dbReference>